<dbReference type="SUPFAM" id="SSF50729">
    <property type="entry name" value="PH domain-like"/>
    <property type="match status" value="1"/>
</dbReference>
<dbReference type="InterPro" id="IPR011029">
    <property type="entry name" value="DEATH-like_dom_sf"/>
</dbReference>
<dbReference type="GO" id="GO:0043542">
    <property type="term" value="P:endothelial cell migration"/>
    <property type="evidence" value="ECO:0007669"/>
    <property type="project" value="TreeGrafter"/>
</dbReference>
<accession>A0A9Q0IEJ3</accession>
<feature type="compositionally biased region" description="Basic and acidic residues" evidence="7">
    <location>
        <begin position="1224"/>
        <end position="1235"/>
    </location>
</feature>
<evidence type="ECO:0000256" key="7">
    <source>
        <dbReference type="SAM" id="MobiDB-lite"/>
    </source>
</evidence>
<name>A0A9Q0IEJ3_9TELE</name>
<dbReference type="SMART" id="SM00325">
    <property type="entry name" value="RhoGEF"/>
    <property type="match status" value="1"/>
</dbReference>
<reference evidence="13" key="1">
    <citation type="submission" date="2022-07" db="EMBL/GenBank/DDBJ databases">
        <title>Chromosome-level genome of Muraenolepis orangiensis.</title>
        <authorList>
            <person name="Kim J."/>
        </authorList>
    </citation>
    <scope>NUCLEOTIDE SEQUENCE</scope>
    <source>
        <strain evidence="13">KU_S4_2022</strain>
        <tissue evidence="13">Muscle</tissue>
    </source>
</reference>
<dbReference type="InterPro" id="IPR033994">
    <property type="entry name" value="TNFRSF1A_death"/>
</dbReference>
<evidence type="ECO:0000256" key="1">
    <source>
        <dbReference type="ARBA" id="ARBA00022703"/>
    </source>
</evidence>
<dbReference type="InterPro" id="IPR035899">
    <property type="entry name" value="DBL_dom_sf"/>
</dbReference>
<dbReference type="GO" id="GO:0030139">
    <property type="term" value="C:endocytic vesicle"/>
    <property type="evidence" value="ECO:0007669"/>
    <property type="project" value="TreeGrafter"/>
</dbReference>
<dbReference type="Pfam" id="PF00020">
    <property type="entry name" value="TNFR_c6"/>
    <property type="match status" value="1"/>
</dbReference>
<dbReference type="InterPro" id="IPR040181">
    <property type="entry name" value="PKHG5/7"/>
</dbReference>
<organism evidence="13 14">
    <name type="scientific">Muraenolepis orangiensis</name>
    <name type="common">Patagonian moray cod</name>
    <dbReference type="NCBI Taxonomy" id="630683"/>
    <lineage>
        <taxon>Eukaryota</taxon>
        <taxon>Metazoa</taxon>
        <taxon>Chordata</taxon>
        <taxon>Craniata</taxon>
        <taxon>Vertebrata</taxon>
        <taxon>Euteleostomi</taxon>
        <taxon>Actinopterygii</taxon>
        <taxon>Neopterygii</taxon>
        <taxon>Teleostei</taxon>
        <taxon>Neoteleostei</taxon>
        <taxon>Acanthomorphata</taxon>
        <taxon>Zeiogadaria</taxon>
        <taxon>Gadariae</taxon>
        <taxon>Gadiformes</taxon>
        <taxon>Muraenolepidoidei</taxon>
        <taxon>Muraenolepididae</taxon>
        <taxon>Muraenolepis</taxon>
    </lineage>
</organism>
<dbReference type="PANTHER" id="PTHR13217">
    <property type="entry name" value="PLECKSTRIN HOMOLOGY DOMAIN-CONTAINING FAMILY G MEMBER 7"/>
    <property type="match status" value="1"/>
</dbReference>
<feature type="region of interest" description="Disordered" evidence="7">
    <location>
        <begin position="1184"/>
        <end position="1204"/>
    </location>
</feature>
<sequence>MVEFRCRQNNPTPLLGALFWCICVQTVRSGYVPPPCLSGDYLTDNGTCCNKCPPGFKLVADCVAYGKRTSCSPCPSGQYMEHLNYTPNCRNCNRCKEFEEEVSNCKSTHNTICRCKNGFYKAVINSDIFQCLSCLTCPPGKRQSEKFLLLVVGIVTYLVTKRHTKSKMGKGASTPAESVPGETIKILLHSEELSYEGDNMAKPCVWVCEQELCKLPDCIPLEINIPGLIYSVLELVPATRVKELSRGLSVKDVEIERAEMDHRTCKEAHYQMLRAWAERESRGGGVGRGGGVLHRPLMQELLDKLRDMHLGGAVEELETNGDGSGQAKDDAADRGGGGEWHKEPETAETVFEGFPSTAETLLVHWGPADAKHKYHTMGYNGRKTKQKVAGGSGFASVSKGSVAAKPRAALKQALFSQGVFDKTPTPEAYRLQVEALKLVLETFPVPDDLSGAWKEQNQGTTLEKHWTDIVDSHTTMSQIQKHQQEALWEFIYTELTYINKLFIIENLVIAALVNLHQHGFLQEITPKLLFSNLPSVLNAHCQFWQDVIHPMLQEVRKTGIPFDPRSLEVGCLEFRERFGSYLPYCWEEENAFEFARQQMDTNPQFLVYLQWVESHPQCDRMRLGDMQAKPHQRITKYPLLLKALLKNTLDPHIQQSIRGMLSSVNGFLETINDYLRFMDEGFALSISAQRIEGYEISGINEEIDKHVREICHFDLTRPVSGVGRHVVRQLLLEGNLKMRGRRDSKQEVVTLLFSDVLLMTKVQKKAEKLKVVRPPLALDNTCCVALKDGYSFLLVEVSELGCAMNIYIFATATTESCSTWVSTIQEAKNTLKTLRKAETRRQIVPHFDTNLGGKTMETIKEHVEQSADDTFVEQLSEEPIIVQSGNGLLKSSLLEPAVQPSSLPISTNPHSKSTYISRVPGKAQENESGEVIEIQVRKQREEVVVEFQGSNERKATWHHDKSSSSWPQNTDPLRSKPKEGQNVFLGMYPEVDYPTAEPASPPKDGPLSNSSKSLSVFPSLPVGGTKGPMKTGYNVQLVDHKIRHSLSMEGEAYLEAWRFSRRLKSPRLRRRRPNNNHQVEAAHGQVPGGSETVWTTPHANSSSDSDSNQKVQGRFDQKHNSNGTSPRVLKLSSLKTSPEFFWNMYETRVSPELEIFSEPELSQELPGRKKALKAQRRASIPDIHKNATGTVPGIDNQRPPRFMRHSRMSPVEGLLERAKVRVREGGKGGRNEKMQDTGTWRGPSPAFYAETLSLTPSDGDPREVELTRHRVPTVSQGWREQLVDGDAEDKKYSHIFVNESTVDWSGWCFDDEEVRDSLEQTDHSTGHTGMLEDIDKTLTTRNIIGLTDTKISQV</sequence>
<dbReference type="InterPro" id="IPR001368">
    <property type="entry name" value="TNFR/NGFR_Cys_rich_reg"/>
</dbReference>
<evidence type="ECO:0000259" key="10">
    <source>
        <dbReference type="PROSITE" id="PS50010"/>
    </source>
</evidence>
<feature type="compositionally biased region" description="Basic and acidic residues" evidence="7">
    <location>
        <begin position="951"/>
        <end position="962"/>
    </location>
</feature>
<dbReference type="InterPro" id="IPR011993">
    <property type="entry name" value="PH-like_dom_sf"/>
</dbReference>
<dbReference type="PANTHER" id="PTHR13217:SF10">
    <property type="entry name" value="PLECKSTRIN HOMOLOGY DOMAIN-CONTAINING FAMILY G MEMBER 6 ISOFORM X1"/>
    <property type="match status" value="1"/>
</dbReference>
<dbReference type="SUPFAM" id="SSF47986">
    <property type="entry name" value="DEATH domain"/>
    <property type="match status" value="1"/>
</dbReference>
<dbReference type="GO" id="GO:0005085">
    <property type="term" value="F:guanyl-nucleotide exchange factor activity"/>
    <property type="evidence" value="ECO:0007669"/>
    <property type="project" value="InterPro"/>
</dbReference>
<dbReference type="PROSITE" id="PS50050">
    <property type="entry name" value="TNFR_NGFR_2"/>
    <property type="match status" value="2"/>
</dbReference>
<dbReference type="SMART" id="SM00233">
    <property type="entry name" value="PH"/>
    <property type="match status" value="1"/>
</dbReference>
<keyword evidence="1" id="KW-0053">Apoptosis</keyword>
<dbReference type="SUPFAM" id="SSF57586">
    <property type="entry name" value="TNF receptor-like"/>
    <property type="match status" value="2"/>
</dbReference>
<dbReference type="Gene3D" id="2.10.50.10">
    <property type="entry name" value="Tumor Necrosis Factor Receptor, subunit A, domain 2"/>
    <property type="match status" value="2"/>
</dbReference>
<feature type="compositionally biased region" description="Polar residues" evidence="7">
    <location>
        <begin position="963"/>
        <end position="972"/>
    </location>
</feature>
<feature type="domain" description="TNFR-Cys" evidence="12">
    <location>
        <begin position="35"/>
        <end position="71"/>
    </location>
</feature>
<gene>
    <name evidence="13" type="ORF">NHX12_001000</name>
</gene>
<evidence type="ECO:0000256" key="8">
    <source>
        <dbReference type="SAM" id="SignalP"/>
    </source>
</evidence>
<keyword evidence="3" id="KW-0677">Repeat</keyword>
<feature type="compositionally biased region" description="Polar residues" evidence="7">
    <location>
        <begin position="1092"/>
        <end position="1111"/>
    </location>
</feature>
<feature type="disulfide bond" evidence="6">
    <location>
        <begin position="92"/>
        <end position="105"/>
    </location>
</feature>
<keyword evidence="2 8" id="KW-0732">Signal</keyword>
<evidence type="ECO:0000256" key="6">
    <source>
        <dbReference type="PROSITE-ProRule" id="PRU00206"/>
    </source>
</evidence>
<feature type="region of interest" description="Disordered" evidence="7">
    <location>
        <begin position="316"/>
        <end position="342"/>
    </location>
</feature>
<dbReference type="Gene3D" id="1.10.533.10">
    <property type="entry name" value="Death Domain, Fas"/>
    <property type="match status" value="1"/>
</dbReference>
<feature type="chain" id="PRO_5040275500" description="DH domain-containing protein" evidence="8">
    <location>
        <begin position="30"/>
        <end position="1354"/>
    </location>
</feature>
<feature type="domain" description="TNFR-Cys" evidence="12">
    <location>
        <begin position="73"/>
        <end position="113"/>
    </location>
</feature>
<dbReference type="SMART" id="SM00208">
    <property type="entry name" value="TNFR"/>
    <property type="match status" value="2"/>
</dbReference>
<dbReference type="SUPFAM" id="SSF48065">
    <property type="entry name" value="DBL homology domain (DH-domain)"/>
    <property type="match status" value="1"/>
</dbReference>
<feature type="disulfide bond" evidence="6">
    <location>
        <begin position="95"/>
        <end position="113"/>
    </location>
</feature>
<keyword evidence="5" id="KW-0325">Glycoprotein</keyword>
<feature type="repeat" description="TNFR-Cys" evidence="6">
    <location>
        <begin position="73"/>
        <end position="113"/>
    </location>
</feature>
<dbReference type="GO" id="GO:0005886">
    <property type="term" value="C:plasma membrane"/>
    <property type="evidence" value="ECO:0007669"/>
    <property type="project" value="TreeGrafter"/>
</dbReference>
<dbReference type="InterPro" id="IPR000488">
    <property type="entry name" value="Death_dom"/>
</dbReference>
<keyword evidence="14" id="KW-1185">Reference proteome</keyword>
<feature type="region of interest" description="Disordered" evidence="7">
    <location>
        <begin position="1224"/>
        <end position="1243"/>
    </location>
</feature>
<dbReference type="Pfam" id="PF00531">
    <property type="entry name" value="Death"/>
    <property type="match status" value="1"/>
</dbReference>
<feature type="disulfide bond" evidence="6">
    <location>
        <begin position="74"/>
        <end position="89"/>
    </location>
</feature>
<proteinExistence type="predicted"/>
<dbReference type="Gene3D" id="1.20.900.10">
    <property type="entry name" value="Dbl homology (DH) domain"/>
    <property type="match status" value="1"/>
</dbReference>
<feature type="repeat" description="TNFR-Cys" evidence="6">
    <location>
        <begin position="35"/>
        <end position="71"/>
    </location>
</feature>
<dbReference type="EMBL" id="JANIIK010000109">
    <property type="protein sequence ID" value="KAJ3597477.1"/>
    <property type="molecule type" value="Genomic_DNA"/>
</dbReference>
<dbReference type="Gene3D" id="2.30.29.30">
    <property type="entry name" value="Pleckstrin-homology domain (PH domain)/Phosphotyrosine-binding domain (PTB)"/>
    <property type="match status" value="1"/>
</dbReference>
<comment type="caution">
    <text evidence="6">Lacks conserved residue(s) required for the propagation of feature annotation.</text>
</comment>
<dbReference type="Pfam" id="PF00621">
    <property type="entry name" value="RhoGEF"/>
    <property type="match status" value="1"/>
</dbReference>
<feature type="signal peptide" evidence="8">
    <location>
        <begin position="1"/>
        <end position="29"/>
    </location>
</feature>
<dbReference type="PROSITE" id="PS50017">
    <property type="entry name" value="DEATH_DOMAIN"/>
    <property type="match status" value="1"/>
</dbReference>
<evidence type="ECO:0000259" key="11">
    <source>
        <dbReference type="PROSITE" id="PS50017"/>
    </source>
</evidence>
<feature type="region of interest" description="Disordered" evidence="7">
    <location>
        <begin position="951"/>
        <end position="1012"/>
    </location>
</feature>
<dbReference type="PROSITE" id="PS50010">
    <property type="entry name" value="DH_2"/>
    <property type="match status" value="1"/>
</dbReference>
<protein>
    <recommendedName>
        <fullName evidence="15">DH domain-containing protein</fullName>
    </recommendedName>
</protein>
<feature type="domain" description="DH" evidence="10">
    <location>
        <begin position="482"/>
        <end position="674"/>
    </location>
</feature>
<dbReference type="GO" id="GO:0007266">
    <property type="term" value="P:Rho protein signal transduction"/>
    <property type="evidence" value="ECO:0007669"/>
    <property type="project" value="TreeGrafter"/>
</dbReference>
<feature type="domain" description="Death" evidence="11">
    <location>
        <begin position="226"/>
        <end position="321"/>
    </location>
</feature>
<evidence type="ECO:0000313" key="13">
    <source>
        <dbReference type="EMBL" id="KAJ3597477.1"/>
    </source>
</evidence>
<evidence type="ECO:0000256" key="2">
    <source>
        <dbReference type="ARBA" id="ARBA00022729"/>
    </source>
</evidence>
<dbReference type="CDD" id="cd08313">
    <property type="entry name" value="Death_TNFR1"/>
    <property type="match status" value="1"/>
</dbReference>
<evidence type="ECO:0000256" key="5">
    <source>
        <dbReference type="ARBA" id="ARBA00023180"/>
    </source>
</evidence>
<evidence type="ECO:0000259" key="12">
    <source>
        <dbReference type="PROSITE" id="PS50050"/>
    </source>
</evidence>
<feature type="domain" description="PH" evidence="9">
    <location>
        <begin position="729"/>
        <end position="829"/>
    </location>
</feature>
<dbReference type="CDD" id="cd00160">
    <property type="entry name" value="RhoGEF"/>
    <property type="match status" value="1"/>
</dbReference>
<evidence type="ECO:0000313" key="14">
    <source>
        <dbReference type="Proteomes" id="UP001148018"/>
    </source>
</evidence>
<comment type="caution">
    <text evidence="13">The sequence shown here is derived from an EMBL/GenBank/DDBJ whole genome shotgun (WGS) entry which is preliminary data.</text>
</comment>
<evidence type="ECO:0000259" key="9">
    <source>
        <dbReference type="PROSITE" id="PS50003"/>
    </source>
</evidence>
<evidence type="ECO:0000256" key="4">
    <source>
        <dbReference type="ARBA" id="ARBA00023157"/>
    </source>
</evidence>
<dbReference type="SMART" id="SM00005">
    <property type="entry name" value="DEATH"/>
    <property type="match status" value="1"/>
</dbReference>
<dbReference type="PROSITE" id="PS00652">
    <property type="entry name" value="TNFR_NGFR_1"/>
    <property type="match status" value="1"/>
</dbReference>
<feature type="region of interest" description="Disordered" evidence="7">
    <location>
        <begin position="1068"/>
        <end position="1128"/>
    </location>
</feature>
<feature type="disulfide bond" evidence="6">
    <location>
        <begin position="49"/>
        <end position="62"/>
    </location>
</feature>
<dbReference type="InterPro" id="IPR001849">
    <property type="entry name" value="PH_domain"/>
</dbReference>
<dbReference type="GO" id="GO:0030424">
    <property type="term" value="C:axon"/>
    <property type="evidence" value="ECO:0007669"/>
    <property type="project" value="TreeGrafter"/>
</dbReference>
<evidence type="ECO:0008006" key="15">
    <source>
        <dbReference type="Google" id="ProtNLM"/>
    </source>
</evidence>
<keyword evidence="4 6" id="KW-1015">Disulfide bond</keyword>
<evidence type="ECO:0000256" key="3">
    <source>
        <dbReference type="ARBA" id="ARBA00022737"/>
    </source>
</evidence>
<dbReference type="Proteomes" id="UP001148018">
    <property type="component" value="Unassembled WGS sequence"/>
</dbReference>
<dbReference type="GO" id="GO:0006915">
    <property type="term" value="P:apoptotic process"/>
    <property type="evidence" value="ECO:0007669"/>
    <property type="project" value="UniProtKB-KW"/>
</dbReference>
<dbReference type="OrthoDB" id="660555at2759"/>
<dbReference type="PROSITE" id="PS50003">
    <property type="entry name" value="PH_DOMAIN"/>
    <property type="match status" value="1"/>
</dbReference>
<dbReference type="InterPro" id="IPR000219">
    <property type="entry name" value="DH_dom"/>
</dbReference>